<evidence type="ECO:0000313" key="2">
    <source>
        <dbReference type="EMBL" id="MFC4698992.1"/>
    </source>
</evidence>
<dbReference type="Proteomes" id="UP001595897">
    <property type="component" value="Unassembled WGS sequence"/>
</dbReference>
<evidence type="ECO:0000256" key="1">
    <source>
        <dbReference type="SAM" id="Phobius"/>
    </source>
</evidence>
<protein>
    <submittedName>
        <fullName evidence="2">DUF3526 domain-containing protein</fullName>
    </submittedName>
</protein>
<accession>A0ABV9LR68</accession>
<keyword evidence="1" id="KW-0812">Transmembrane</keyword>
<dbReference type="InterPro" id="IPR021913">
    <property type="entry name" value="DUF3526"/>
</dbReference>
<organism evidence="2 3">
    <name type="scientific">Glaciecola siphonariae</name>
    <dbReference type="NCBI Taxonomy" id="521012"/>
    <lineage>
        <taxon>Bacteria</taxon>
        <taxon>Pseudomonadati</taxon>
        <taxon>Pseudomonadota</taxon>
        <taxon>Gammaproteobacteria</taxon>
        <taxon>Alteromonadales</taxon>
        <taxon>Alteromonadaceae</taxon>
        <taxon>Glaciecola</taxon>
    </lineage>
</organism>
<dbReference type="PANTHER" id="PTHR43471:SF1">
    <property type="entry name" value="ABC TRANSPORTER PERMEASE PROTEIN NOSY-RELATED"/>
    <property type="match status" value="1"/>
</dbReference>
<feature type="transmembrane region" description="Helical" evidence="1">
    <location>
        <begin position="21"/>
        <end position="39"/>
    </location>
</feature>
<name>A0ABV9LR68_9ALTE</name>
<dbReference type="EMBL" id="JBHSGU010000002">
    <property type="protein sequence ID" value="MFC4698992.1"/>
    <property type="molecule type" value="Genomic_DNA"/>
</dbReference>
<proteinExistence type="predicted"/>
<dbReference type="RefSeq" id="WP_382405695.1">
    <property type="nucleotide sequence ID" value="NZ_JBHSGU010000002.1"/>
</dbReference>
<feature type="transmembrane region" description="Helical" evidence="1">
    <location>
        <begin position="212"/>
        <end position="233"/>
    </location>
</feature>
<feature type="transmembrane region" description="Helical" evidence="1">
    <location>
        <begin position="178"/>
        <end position="200"/>
    </location>
</feature>
<dbReference type="Pfam" id="PF12040">
    <property type="entry name" value="DUF3526"/>
    <property type="match status" value="1"/>
</dbReference>
<gene>
    <name evidence="2" type="ORF">ACFO4O_02315</name>
</gene>
<evidence type="ECO:0000313" key="3">
    <source>
        <dbReference type="Proteomes" id="UP001595897"/>
    </source>
</evidence>
<comment type="caution">
    <text evidence="2">The sequence shown here is derived from an EMBL/GenBank/DDBJ whole genome shotgun (WGS) entry which is preliminary data.</text>
</comment>
<sequence>MIKLIALKHLKVLARSHQLRWLSMATLLITIVALATSYSSTKRIENERNQLNQQDSSLWLEQGSVNPHMAAHFGRYITKPLSPLTFFEPGLTQQLGTVARLEAHKQQAPQYRPAEGGSAILHLGQFTPAMAFQLLLPLIIILASFNAFSGLHANALIRQEVASGIKPSQLVFGRFISIVIAVFFICLPISISLMVLSSFASLDAVMSSTTILFAYFVYFGIWVAISLGVSALCRQSRNSLTVLLSFWFICCFIVPRFSADVSEYLHPTPTAPEFKSMVKKALQGGPSGHNSSDERLAEYRQAVLEQYGVENIEDLPVNWDGLALQEGERIATQIGNNYYDELWQTYRQQALTRSIFTIISPLIAMQQWSSGIASTDVESHIHFSEAIEGFRFSFVSVLNNDIANNAAKQSAWDYQAAPELLQEVQSFTYAERAISERLHLHWTSLILLITWLVIALMFASLASKRLER</sequence>
<keyword evidence="3" id="KW-1185">Reference proteome</keyword>
<dbReference type="PANTHER" id="PTHR43471">
    <property type="entry name" value="ABC TRANSPORTER PERMEASE"/>
    <property type="match status" value="1"/>
</dbReference>
<reference evidence="3" key="1">
    <citation type="journal article" date="2019" name="Int. J. Syst. Evol. Microbiol.">
        <title>The Global Catalogue of Microorganisms (GCM) 10K type strain sequencing project: providing services to taxonomists for standard genome sequencing and annotation.</title>
        <authorList>
            <consortium name="The Broad Institute Genomics Platform"/>
            <consortium name="The Broad Institute Genome Sequencing Center for Infectious Disease"/>
            <person name="Wu L."/>
            <person name="Ma J."/>
        </authorList>
    </citation>
    <scope>NUCLEOTIDE SEQUENCE [LARGE SCALE GENOMIC DNA]</scope>
    <source>
        <strain evidence="3">KACC 12507</strain>
    </source>
</reference>
<keyword evidence="1" id="KW-0472">Membrane</keyword>
<feature type="transmembrane region" description="Helical" evidence="1">
    <location>
        <begin position="134"/>
        <end position="157"/>
    </location>
</feature>
<keyword evidence="1" id="KW-1133">Transmembrane helix</keyword>
<feature type="transmembrane region" description="Helical" evidence="1">
    <location>
        <begin position="440"/>
        <end position="462"/>
    </location>
</feature>
<feature type="transmembrane region" description="Helical" evidence="1">
    <location>
        <begin position="240"/>
        <end position="259"/>
    </location>
</feature>